<keyword evidence="2" id="KW-1185">Reference proteome</keyword>
<comment type="caution">
    <text evidence="1">The sequence shown here is derived from an EMBL/GenBank/DDBJ whole genome shotgun (WGS) entry which is preliminary data.</text>
</comment>
<dbReference type="Proteomes" id="UP001148838">
    <property type="component" value="Unassembled WGS sequence"/>
</dbReference>
<evidence type="ECO:0008006" key="3">
    <source>
        <dbReference type="Google" id="ProtNLM"/>
    </source>
</evidence>
<reference evidence="1 2" key="1">
    <citation type="journal article" date="2022" name="Allergy">
        <title>Genome assembly and annotation of Periplaneta americana reveal a comprehensive cockroach allergen profile.</title>
        <authorList>
            <person name="Wang L."/>
            <person name="Xiong Q."/>
            <person name="Saelim N."/>
            <person name="Wang L."/>
            <person name="Nong W."/>
            <person name="Wan A.T."/>
            <person name="Shi M."/>
            <person name="Liu X."/>
            <person name="Cao Q."/>
            <person name="Hui J.H.L."/>
            <person name="Sookrung N."/>
            <person name="Leung T.F."/>
            <person name="Tungtrongchitr A."/>
            <person name="Tsui S.K.W."/>
        </authorList>
    </citation>
    <scope>NUCLEOTIDE SEQUENCE [LARGE SCALE GENOMIC DNA]</scope>
    <source>
        <strain evidence="1">PWHHKU_190912</strain>
    </source>
</reference>
<gene>
    <name evidence="1" type="ORF">ANN_19579</name>
</gene>
<protein>
    <recommendedName>
        <fullName evidence="3">Ion transport domain-containing protein</fullName>
    </recommendedName>
</protein>
<organism evidence="1 2">
    <name type="scientific">Periplaneta americana</name>
    <name type="common">American cockroach</name>
    <name type="synonym">Blatta americana</name>
    <dbReference type="NCBI Taxonomy" id="6978"/>
    <lineage>
        <taxon>Eukaryota</taxon>
        <taxon>Metazoa</taxon>
        <taxon>Ecdysozoa</taxon>
        <taxon>Arthropoda</taxon>
        <taxon>Hexapoda</taxon>
        <taxon>Insecta</taxon>
        <taxon>Pterygota</taxon>
        <taxon>Neoptera</taxon>
        <taxon>Polyneoptera</taxon>
        <taxon>Dictyoptera</taxon>
        <taxon>Blattodea</taxon>
        <taxon>Blattoidea</taxon>
        <taxon>Blattidae</taxon>
        <taxon>Blattinae</taxon>
        <taxon>Periplaneta</taxon>
    </lineage>
</organism>
<evidence type="ECO:0000313" key="1">
    <source>
        <dbReference type="EMBL" id="KAJ4430986.1"/>
    </source>
</evidence>
<sequence>MSPGSSTESYPAFARIGLRENPGKTSTREWPTVIQERHLDIEQPIAGTNILNNLSKFSRYKNCLSNRRRRFSFDNLREYIAVSTTLVIASMMTRIELARIIPKVMLRIIPTTTIHVKNYSLLKLAHTFAEDLLLFLLGLFTSLFSVGEIGDSEMRRGFAIDYPRFALRMGKTSEQAKPGYTFRSTVENRKHRLLPRFHDWISIYKQITLLGLIDWTLQLVHIHCCLQTCISGSTMSVKHYAIRIALV</sequence>
<proteinExistence type="predicted"/>
<dbReference type="EMBL" id="JAJSOF020000031">
    <property type="protein sequence ID" value="KAJ4430986.1"/>
    <property type="molecule type" value="Genomic_DNA"/>
</dbReference>
<evidence type="ECO:0000313" key="2">
    <source>
        <dbReference type="Proteomes" id="UP001148838"/>
    </source>
</evidence>
<name>A0ABQ8SBE1_PERAM</name>
<accession>A0ABQ8SBE1</accession>